<dbReference type="Proteomes" id="UP000031465">
    <property type="component" value="Unassembled WGS sequence"/>
</dbReference>
<gene>
    <name evidence="1" type="ORF">DB44_FI00050</name>
</gene>
<evidence type="ECO:0000313" key="1">
    <source>
        <dbReference type="EMBL" id="KIC70905.1"/>
    </source>
</evidence>
<organism evidence="1 2">
    <name type="scientific">Candidatus Protochlamydia amoebophila</name>
    <dbReference type="NCBI Taxonomy" id="362787"/>
    <lineage>
        <taxon>Bacteria</taxon>
        <taxon>Pseudomonadati</taxon>
        <taxon>Chlamydiota</taxon>
        <taxon>Chlamydiia</taxon>
        <taxon>Parachlamydiales</taxon>
        <taxon>Parachlamydiaceae</taxon>
        <taxon>Candidatus Protochlamydia</taxon>
    </lineage>
</organism>
<protein>
    <recommendedName>
        <fullName evidence="3">Fe2OG dioxygenase domain-containing protein</fullName>
    </recommendedName>
</protein>
<sequence length="226" mass="26253">MLLPIPVLNSTETEAILDKIEKLRFFWNKRQERFYTLGAALYLDKNIELTVYDKKIESNNLFLMLHFSDLYDRILDILKKELKSDVMYESSLALPGFHIFLSCPEFVKQGGKIHFDLQFKQANWSHYKEVDWSNPLSFTLALALPKQGGGLNYWDKPYDAQDLLNPAQAVKDIPSHYIEYEVGKMVLHNGLLIHQIAPAKGFNESDCRITLQGHAIRADGTWRIYW</sequence>
<dbReference type="SUPFAM" id="SSF51197">
    <property type="entry name" value="Clavaminate synthase-like"/>
    <property type="match status" value="1"/>
</dbReference>
<dbReference type="AlphaFoldDB" id="A0A0C1JHL5"/>
<dbReference type="PATRIC" id="fig|362787.3.peg.1901"/>
<evidence type="ECO:0008006" key="3">
    <source>
        <dbReference type="Google" id="ProtNLM"/>
    </source>
</evidence>
<proteinExistence type="predicted"/>
<evidence type="ECO:0000313" key="2">
    <source>
        <dbReference type="Proteomes" id="UP000031465"/>
    </source>
</evidence>
<reference evidence="1 2" key="1">
    <citation type="journal article" date="2014" name="Mol. Biol. Evol.">
        <title>Massive expansion of Ubiquitination-related gene families within the Chlamydiae.</title>
        <authorList>
            <person name="Domman D."/>
            <person name="Collingro A."/>
            <person name="Lagkouvardos I."/>
            <person name="Gehre L."/>
            <person name="Weinmaier T."/>
            <person name="Rattei T."/>
            <person name="Subtil A."/>
            <person name="Horn M."/>
        </authorList>
    </citation>
    <scope>NUCLEOTIDE SEQUENCE [LARGE SCALE GENOMIC DNA]</scope>
    <source>
        <strain evidence="1 2">EI2</strain>
    </source>
</reference>
<comment type="caution">
    <text evidence="1">The sequence shown here is derived from an EMBL/GenBank/DDBJ whole genome shotgun (WGS) entry which is preliminary data.</text>
</comment>
<dbReference type="RefSeq" id="WP_039360448.1">
    <property type="nucleotide sequence ID" value="NZ_JSAN01000131.1"/>
</dbReference>
<dbReference type="EMBL" id="JSAN01000131">
    <property type="protein sequence ID" value="KIC70905.1"/>
    <property type="molecule type" value="Genomic_DNA"/>
</dbReference>
<name>A0A0C1JHL5_9BACT</name>
<accession>A0A0C1JHL5</accession>